<dbReference type="Gene3D" id="3.10.20.30">
    <property type="match status" value="1"/>
</dbReference>
<name>A0A4U6RSA8_BRAEL</name>
<keyword evidence="5" id="KW-0411">Iron-sulfur</keyword>
<dbReference type="CDD" id="cd00207">
    <property type="entry name" value="fer2"/>
    <property type="match status" value="1"/>
</dbReference>
<dbReference type="PANTHER" id="PTHR44379">
    <property type="entry name" value="OXIDOREDUCTASE WITH IRON-SULFUR SUBUNIT"/>
    <property type="match status" value="1"/>
</dbReference>
<organism evidence="7 8">
    <name type="scientific">Bradyrhizobium elkanii</name>
    <dbReference type="NCBI Taxonomy" id="29448"/>
    <lineage>
        <taxon>Bacteria</taxon>
        <taxon>Pseudomonadati</taxon>
        <taxon>Pseudomonadota</taxon>
        <taxon>Alphaproteobacteria</taxon>
        <taxon>Hyphomicrobiales</taxon>
        <taxon>Nitrobacteraceae</taxon>
        <taxon>Bradyrhizobium</taxon>
    </lineage>
</organism>
<dbReference type="InterPro" id="IPR001041">
    <property type="entry name" value="2Fe-2S_ferredoxin-type"/>
</dbReference>
<proteinExistence type="predicted"/>
<dbReference type="Pfam" id="PF00111">
    <property type="entry name" value="Fer2"/>
    <property type="match status" value="1"/>
</dbReference>
<evidence type="ECO:0000259" key="6">
    <source>
        <dbReference type="PROSITE" id="PS51085"/>
    </source>
</evidence>
<dbReference type="InterPro" id="IPR002888">
    <property type="entry name" value="2Fe-2S-bd"/>
</dbReference>
<evidence type="ECO:0000256" key="2">
    <source>
        <dbReference type="ARBA" id="ARBA00022723"/>
    </source>
</evidence>
<keyword evidence="4" id="KW-0408">Iron</keyword>
<comment type="caution">
    <text evidence="7">The sequence shown here is derived from an EMBL/GenBank/DDBJ whole genome shotgun (WGS) entry which is preliminary data.</text>
</comment>
<keyword evidence="1" id="KW-0001">2Fe-2S</keyword>
<keyword evidence="2" id="KW-0479">Metal-binding</keyword>
<dbReference type="InterPro" id="IPR006058">
    <property type="entry name" value="2Fe2S_fd_BS"/>
</dbReference>
<evidence type="ECO:0000256" key="1">
    <source>
        <dbReference type="ARBA" id="ARBA00022714"/>
    </source>
</evidence>
<dbReference type="AlphaFoldDB" id="A0A4U6RSA8"/>
<evidence type="ECO:0000256" key="4">
    <source>
        <dbReference type="ARBA" id="ARBA00023004"/>
    </source>
</evidence>
<gene>
    <name evidence="7" type="ORF">FDV58_30750</name>
</gene>
<evidence type="ECO:0000256" key="5">
    <source>
        <dbReference type="ARBA" id="ARBA00023014"/>
    </source>
</evidence>
<dbReference type="InterPro" id="IPR036010">
    <property type="entry name" value="2Fe-2S_ferredoxin-like_sf"/>
</dbReference>
<dbReference type="PANTHER" id="PTHR44379:SF6">
    <property type="entry name" value="BLR6046 PROTEIN"/>
    <property type="match status" value="1"/>
</dbReference>
<protein>
    <submittedName>
        <fullName evidence="7">(2Fe-2S)-binding protein</fullName>
    </submittedName>
</protein>
<dbReference type="InterPro" id="IPR036884">
    <property type="entry name" value="2Fe-2S-bd_dom_sf"/>
</dbReference>
<dbReference type="GO" id="GO:0051537">
    <property type="term" value="F:2 iron, 2 sulfur cluster binding"/>
    <property type="evidence" value="ECO:0007669"/>
    <property type="project" value="UniProtKB-KW"/>
</dbReference>
<evidence type="ECO:0000313" key="8">
    <source>
        <dbReference type="Proteomes" id="UP000305095"/>
    </source>
</evidence>
<dbReference type="SUPFAM" id="SSF47741">
    <property type="entry name" value="CO dehydrogenase ISP C-domain like"/>
    <property type="match status" value="1"/>
</dbReference>
<dbReference type="InterPro" id="IPR051452">
    <property type="entry name" value="Diverse_Oxidoreductases"/>
</dbReference>
<evidence type="ECO:0000256" key="3">
    <source>
        <dbReference type="ARBA" id="ARBA00023002"/>
    </source>
</evidence>
<dbReference type="Gene3D" id="1.10.150.120">
    <property type="entry name" value="[2Fe-2S]-binding domain"/>
    <property type="match status" value="1"/>
</dbReference>
<dbReference type="EMBL" id="SZZP01000022">
    <property type="protein sequence ID" value="TKV77704.1"/>
    <property type="molecule type" value="Genomic_DNA"/>
</dbReference>
<dbReference type="GO" id="GO:0046872">
    <property type="term" value="F:metal ion binding"/>
    <property type="evidence" value="ECO:0007669"/>
    <property type="project" value="UniProtKB-KW"/>
</dbReference>
<sequence>MRKQEAAGELDRTRIQEARRRSMTTLIVNGESRSIAASPDTPLLYVLRDELGLYAAKFGCGLGQCGACTVIVDGKAVFSCVTPAMVLEGRTVTTLEGIGSRDAPGPMQRAFIAEQAAQCGYCIPGMMMRAQALLNRDPHATDESIRAELQPHLCRCGTHMRILRAIRRAAEEMRPKTVEARTGR</sequence>
<dbReference type="Proteomes" id="UP000305095">
    <property type="component" value="Unassembled WGS sequence"/>
</dbReference>
<dbReference type="SUPFAM" id="SSF54292">
    <property type="entry name" value="2Fe-2S ferredoxin-like"/>
    <property type="match status" value="1"/>
</dbReference>
<dbReference type="InterPro" id="IPR012675">
    <property type="entry name" value="Beta-grasp_dom_sf"/>
</dbReference>
<dbReference type="GO" id="GO:0016491">
    <property type="term" value="F:oxidoreductase activity"/>
    <property type="evidence" value="ECO:0007669"/>
    <property type="project" value="UniProtKB-KW"/>
</dbReference>
<keyword evidence="3" id="KW-0560">Oxidoreductase</keyword>
<feature type="domain" description="2Fe-2S ferredoxin-type" evidence="6">
    <location>
        <begin position="22"/>
        <end position="98"/>
    </location>
</feature>
<dbReference type="PROSITE" id="PS00197">
    <property type="entry name" value="2FE2S_FER_1"/>
    <property type="match status" value="1"/>
</dbReference>
<evidence type="ECO:0000313" key="7">
    <source>
        <dbReference type="EMBL" id="TKV77704.1"/>
    </source>
</evidence>
<accession>A0A4U6RSA8</accession>
<dbReference type="PROSITE" id="PS51085">
    <property type="entry name" value="2FE2S_FER_2"/>
    <property type="match status" value="1"/>
</dbReference>
<dbReference type="Pfam" id="PF01799">
    <property type="entry name" value="Fer2_2"/>
    <property type="match status" value="1"/>
</dbReference>
<reference evidence="7 8" key="1">
    <citation type="submission" date="2019-05" db="EMBL/GenBank/DDBJ databases">
        <title>Draft Genome of Bradyrhizobium elkanii strain SEMIA 938, Used in Commercial Inoculants for Lupinus spp. in Brazil.</title>
        <authorList>
            <person name="Hungria M."/>
            <person name="Delamuta J.R.M."/>
            <person name="Ribeiro R.A."/>
            <person name="Nogueira M.A."/>
        </authorList>
    </citation>
    <scope>NUCLEOTIDE SEQUENCE [LARGE SCALE GENOMIC DNA]</scope>
    <source>
        <strain evidence="7 8">Semia 938</strain>
    </source>
</reference>